<evidence type="ECO:0000256" key="1">
    <source>
        <dbReference type="ARBA" id="ARBA00004496"/>
    </source>
</evidence>
<dbReference type="InterPro" id="IPR016137">
    <property type="entry name" value="RGS"/>
</dbReference>
<dbReference type="InterPro" id="IPR001158">
    <property type="entry name" value="DIX"/>
</dbReference>
<dbReference type="GO" id="GO:0005634">
    <property type="term" value="C:nucleus"/>
    <property type="evidence" value="ECO:0007669"/>
    <property type="project" value="TreeGrafter"/>
</dbReference>
<dbReference type="InterPro" id="IPR043581">
    <property type="entry name" value="Axin-like"/>
</dbReference>
<dbReference type="SUPFAM" id="SSF48097">
    <property type="entry name" value="Regulator of G-protein signaling, RGS"/>
    <property type="match status" value="1"/>
</dbReference>
<dbReference type="PANTHER" id="PTHR46102:SF2">
    <property type="entry name" value="AXIN"/>
    <property type="match status" value="1"/>
</dbReference>
<dbReference type="PROSITE" id="PS50841">
    <property type="entry name" value="DIX"/>
    <property type="match status" value="1"/>
</dbReference>
<dbReference type="Pfam" id="PF00615">
    <property type="entry name" value="RGS"/>
    <property type="match status" value="1"/>
</dbReference>
<dbReference type="AlphaFoldDB" id="A0A814LGT8"/>
<evidence type="ECO:0000256" key="3">
    <source>
        <dbReference type="PROSITE-ProRule" id="PRU00069"/>
    </source>
</evidence>
<evidence type="ECO:0008006" key="9">
    <source>
        <dbReference type="Google" id="ProtNLM"/>
    </source>
</evidence>
<evidence type="ECO:0000259" key="4">
    <source>
        <dbReference type="PROSITE" id="PS50132"/>
    </source>
</evidence>
<name>A0A814LGT8_9BILA</name>
<feature type="domain" description="DIX" evidence="5">
    <location>
        <begin position="281"/>
        <end position="381"/>
    </location>
</feature>
<dbReference type="GO" id="GO:0060090">
    <property type="term" value="F:molecular adaptor activity"/>
    <property type="evidence" value="ECO:0007669"/>
    <property type="project" value="TreeGrafter"/>
</dbReference>
<dbReference type="GO" id="GO:0005737">
    <property type="term" value="C:cytoplasm"/>
    <property type="evidence" value="ECO:0007669"/>
    <property type="project" value="UniProtKB-SubCell"/>
</dbReference>
<dbReference type="PROSITE" id="PS50132">
    <property type="entry name" value="RGS"/>
    <property type="match status" value="1"/>
</dbReference>
<evidence type="ECO:0000259" key="5">
    <source>
        <dbReference type="PROSITE" id="PS50841"/>
    </source>
</evidence>
<dbReference type="Gene3D" id="2.40.240.130">
    <property type="match status" value="1"/>
</dbReference>
<dbReference type="GO" id="GO:0030877">
    <property type="term" value="C:beta-catenin destruction complex"/>
    <property type="evidence" value="ECO:0007669"/>
    <property type="project" value="TreeGrafter"/>
</dbReference>
<keyword evidence="3" id="KW-0879">Wnt signaling pathway</keyword>
<dbReference type="Proteomes" id="UP000663829">
    <property type="component" value="Unassembled WGS sequence"/>
</dbReference>
<evidence type="ECO:0000313" key="6">
    <source>
        <dbReference type="EMBL" id="CAF1065062.1"/>
    </source>
</evidence>
<keyword evidence="8" id="KW-1185">Reference proteome</keyword>
<dbReference type="PANTHER" id="PTHR46102">
    <property type="entry name" value="AXIN"/>
    <property type="match status" value="1"/>
</dbReference>
<gene>
    <name evidence="6" type="ORF">GPM918_LOCUS16981</name>
    <name evidence="7" type="ORF">SRO942_LOCUS16980</name>
</gene>
<dbReference type="Gene3D" id="1.10.167.10">
    <property type="entry name" value="Regulator of G-protein Signalling 4, domain 2"/>
    <property type="match status" value="1"/>
</dbReference>
<dbReference type="EMBL" id="CAJNOQ010004569">
    <property type="protein sequence ID" value="CAF1065062.1"/>
    <property type="molecule type" value="Genomic_DNA"/>
</dbReference>
<protein>
    <recommendedName>
        <fullName evidence="9">Axin</fullName>
    </recommendedName>
</protein>
<comment type="subcellular location">
    <subcellularLocation>
        <location evidence="1">Cytoplasm</location>
    </subcellularLocation>
</comment>
<dbReference type="GO" id="GO:0031625">
    <property type="term" value="F:ubiquitin protein ligase binding"/>
    <property type="evidence" value="ECO:0007669"/>
    <property type="project" value="TreeGrafter"/>
</dbReference>
<dbReference type="GO" id="GO:0090090">
    <property type="term" value="P:negative regulation of canonical Wnt signaling pathway"/>
    <property type="evidence" value="ECO:0007669"/>
    <property type="project" value="InterPro"/>
</dbReference>
<reference evidence="6" key="1">
    <citation type="submission" date="2021-02" db="EMBL/GenBank/DDBJ databases">
        <authorList>
            <person name="Nowell W R."/>
        </authorList>
    </citation>
    <scope>NUCLEOTIDE SEQUENCE</scope>
</reference>
<dbReference type="GO" id="GO:0005886">
    <property type="term" value="C:plasma membrane"/>
    <property type="evidence" value="ECO:0007669"/>
    <property type="project" value="TreeGrafter"/>
</dbReference>
<dbReference type="GO" id="GO:0008013">
    <property type="term" value="F:beta-catenin binding"/>
    <property type="evidence" value="ECO:0007669"/>
    <property type="project" value="TreeGrafter"/>
</dbReference>
<dbReference type="InterPro" id="IPR038207">
    <property type="entry name" value="DIX_dom_sf"/>
</dbReference>
<accession>A0A814LGT8</accession>
<dbReference type="GO" id="GO:0019901">
    <property type="term" value="F:protein kinase binding"/>
    <property type="evidence" value="ECO:0007669"/>
    <property type="project" value="TreeGrafter"/>
</dbReference>
<organism evidence="6 8">
    <name type="scientific">Didymodactylos carnosus</name>
    <dbReference type="NCBI Taxonomy" id="1234261"/>
    <lineage>
        <taxon>Eukaryota</taxon>
        <taxon>Metazoa</taxon>
        <taxon>Spiralia</taxon>
        <taxon>Gnathifera</taxon>
        <taxon>Rotifera</taxon>
        <taxon>Eurotatoria</taxon>
        <taxon>Bdelloidea</taxon>
        <taxon>Philodinida</taxon>
        <taxon>Philodinidae</taxon>
        <taxon>Didymodactylos</taxon>
    </lineage>
</organism>
<dbReference type="GO" id="GO:0048468">
    <property type="term" value="P:cell development"/>
    <property type="evidence" value="ECO:0007669"/>
    <property type="project" value="TreeGrafter"/>
</dbReference>
<comment type="caution">
    <text evidence="6">The sequence shown here is derived from an EMBL/GenBank/DDBJ whole genome shotgun (WGS) entry which is preliminary data.</text>
</comment>
<keyword evidence="2" id="KW-0963">Cytoplasm</keyword>
<dbReference type="Proteomes" id="UP000681722">
    <property type="component" value="Unassembled WGS sequence"/>
</dbReference>
<dbReference type="InterPro" id="IPR036305">
    <property type="entry name" value="RGS_sf"/>
</dbReference>
<evidence type="ECO:0000313" key="8">
    <source>
        <dbReference type="Proteomes" id="UP000663829"/>
    </source>
</evidence>
<dbReference type="EMBL" id="CAJOBC010004569">
    <property type="protein sequence ID" value="CAF3832867.1"/>
    <property type="molecule type" value="Genomic_DNA"/>
</dbReference>
<evidence type="ECO:0000256" key="2">
    <source>
        <dbReference type="ARBA" id="ARBA00022490"/>
    </source>
</evidence>
<proteinExistence type="predicted"/>
<dbReference type="GO" id="GO:0032436">
    <property type="term" value="P:positive regulation of proteasomal ubiquitin-dependent protein catabolic process"/>
    <property type="evidence" value="ECO:0007669"/>
    <property type="project" value="TreeGrafter"/>
</dbReference>
<dbReference type="GO" id="GO:0016055">
    <property type="term" value="P:Wnt signaling pathway"/>
    <property type="evidence" value="ECO:0007669"/>
    <property type="project" value="UniProtKB-KW"/>
</dbReference>
<evidence type="ECO:0000313" key="7">
    <source>
        <dbReference type="EMBL" id="CAF3832867.1"/>
    </source>
</evidence>
<dbReference type="Pfam" id="PF00778">
    <property type="entry name" value="DIX"/>
    <property type="match status" value="1"/>
</dbReference>
<dbReference type="InterPro" id="IPR044926">
    <property type="entry name" value="RGS_subdomain_2"/>
</dbReference>
<dbReference type="OrthoDB" id="10020997at2759"/>
<feature type="domain" description="RGS" evidence="4">
    <location>
        <begin position="43"/>
        <end position="163"/>
    </location>
</feature>
<sequence length="381" mass="43872">MSPADGFSQHQYEMYSDSECTHNSRSIYSHRTQPSQPSTTTYTIQDVLNNPDTLTLLIKYLTSYGKRSLGEFCAVVIGLREQQEEQQPIIRDIVRAAYKQYIENFEQSSYWLLDSTREQLYREYKRGNYNQYIFDQAYVDAISYIQQNFFSNFLSSNLWTQYLKQQQQSQKSSSVITLACLDDLKNVNNRYYKNIKLEKSATSTKIRNNQNVDGTTTKKTPKKLNLSLSAVNTKLKQQYTNGSNGNGVNKPRELSFDASKTIHMGSSSYADDVDMKTVVAQVKTPLACFIPGSDVPFMVYLPIPVSQVTLKDVKPRINQLASTKLPPSHSKIQCHYYFKRRVQDSELWLDDNKTQFIYEEIEHDLTIVPNLDGTIVAKLDY</sequence>